<reference evidence="1 2" key="1">
    <citation type="submission" date="2022-01" db="EMBL/GenBank/DDBJ databases">
        <title>Desulfofustis limnae sp. nov., a novel mesophilic sulfate-reducing bacterium isolated from marsh soil.</title>
        <authorList>
            <person name="Watanabe M."/>
            <person name="Takahashi A."/>
            <person name="Kojima H."/>
            <person name="Fukui M."/>
        </authorList>
    </citation>
    <scope>NUCLEOTIDE SEQUENCE [LARGE SCALE GENOMIC DNA]</scope>
    <source>
        <strain evidence="1 2">PPLL</strain>
    </source>
</reference>
<protein>
    <submittedName>
        <fullName evidence="1">Uncharacterized protein</fullName>
    </submittedName>
</protein>
<organism evidence="1 2">
    <name type="scientific">Desulfofustis limnaeus</name>
    <dbReference type="NCBI Taxonomy" id="2740163"/>
    <lineage>
        <taxon>Bacteria</taxon>
        <taxon>Pseudomonadati</taxon>
        <taxon>Thermodesulfobacteriota</taxon>
        <taxon>Desulfobulbia</taxon>
        <taxon>Desulfobulbales</taxon>
        <taxon>Desulfocapsaceae</taxon>
        <taxon>Desulfofustis</taxon>
    </lineage>
</organism>
<evidence type="ECO:0000313" key="1">
    <source>
        <dbReference type="EMBL" id="BDD86601.1"/>
    </source>
</evidence>
<dbReference type="Proteomes" id="UP000830055">
    <property type="component" value="Chromosome"/>
</dbReference>
<evidence type="ECO:0000313" key="2">
    <source>
        <dbReference type="Proteomes" id="UP000830055"/>
    </source>
</evidence>
<gene>
    <name evidence="1" type="ORF">DPPLL_09660</name>
</gene>
<accession>A0ABM7W6W6</accession>
<dbReference type="RefSeq" id="WP_284153679.1">
    <property type="nucleotide sequence ID" value="NZ_AP025516.1"/>
</dbReference>
<dbReference type="EMBL" id="AP025516">
    <property type="protein sequence ID" value="BDD86601.1"/>
    <property type="molecule type" value="Genomic_DNA"/>
</dbReference>
<proteinExistence type="predicted"/>
<keyword evidence="2" id="KW-1185">Reference proteome</keyword>
<sequence length="72" mass="8028">MATEPIPLLGGTSVHCITEAQMAEALRLGEKDETSAPVIQQWLGRLEETLSRNERAALAFILIQRLKDDPQR</sequence>
<name>A0ABM7W6W6_9BACT</name>